<accession>A0A6C0CDI7</accession>
<dbReference type="AlphaFoldDB" id="A0A6C0CDI7"/>
<reference evidence="1" key="1">
    <citation type="journal article" date="2020" name="Nature">
        <title>Giant virus diversity and host interactions through global metagenomics.</title>
        <authorList>
            <person name="Schulz F."/>
            <person name="Roux S."/>
            <person name="Paez-Espino D."/>
            <person name="Jungbluth S."/>
            <person name="Walsh D.A."/>
            <person name="Denef V.J."/>
            <person name="McMahon K.D."/>
            <person name="Konstantinidis K.T."/>
            <person name="Eloe-Fadrosh E.A."/>
            <person name="Kyrpides N.C."/>
            <person name="Woyke T."/>
        </authorList>
    </citation>
    <scope>NUCLEOTIDE SEQUENCE</scope>
    <source>
        <strain evidence="1">GVMAG-M-3300020523-10</strain>
    </source>
</reference>
<protein>
    <submittedName>
        <fullName evidence="1">Uncharacterized protein</fullName>
    </submittedName>
</protein>
<organism evidence="1">
    <name type="scientific">viral metagenome</name>
    <dbReference type="NCBI Taxonomy" id="1070528"/>
    <lineage>
        <taxon>unclassified sequences</taxon>
        <taxon>metagenomes</taxon>
        <taxon>organismal metagenomes</taxon>
    </lineage>
</organism>
<sequence>MDMPLQKKHLTRKKAKTKAKGKADIVPFLLKQKLATLSNKQKQATLKNIFSYLPRQSVEDALTQKELVLKELAEQPKQPFQITPLPVYNYPFQQTVPRGYEYNYPLVKVMGPLIETDLVDSIYSLKKDVELVDYPKHFLQTLFANFLKITKKRRTYDDYILSRIPDYELQQVLTTRKFFIIDFDFLSNALELTGQKLTTLGSYSGTSNYTKGVASVNASKTKKFKSYNAFITKKIKNIIFDPLINAYKAYWAIKHTTKIMINYYSTLSGRQPDPRPYPNIRHFPIEHDEPNLRGELQRFRDVWHHTEVGKQKYKNELWDFAHYNFYQEEPEDEPLNIPEVTNVHVYDVLTYYILELNRMLEYLATYRISVVRELLDAINADLLYIDSKIDTLYGRGLIRSVAPQNTLFDNDRPYFRISIPDLP</sequence>
<evidence type="ECO:0000313" key="1">
    <source>
        <dbReference type="EMBL" id="QHT01624.1"/>
    </source>
</evidence>
<dbReference type="EMBL" id="MN739379">
    <property type="protein sequence ID" value="QHT01624.1"/>
    <property type="molecule type" value="Genomic_DNA"/>
</dbReference>
<name>A0A6C0CDI7_9ZZZZ</name>
<proteinExistence type="predicted"/>